<evidence type="ECO:0000256" key="2">
    <source>
        <dbReference type="ARBA" id="ARBA00022481"/>
    </source>
</evidence>
<comment type="subcellular location">
    <subcellularLocation>
        <location evidence="1">Membrane</location>
        <topology evidence="1">Single-pass membrane protein</topology>
    </subcellularLocation>
</comment>
<dbReference type="PANTHER" id="PTHR30093:SF44">
    <property type="entry name" value="TYPE II SECRETION SYSTEM CORE PROTEIN G"/>
    <property type="match status" value="1"/>
</dbReference>
<reference evidence="8" key="1">
    <citation type="submission" date="2017-09" db="EMBL/GenBank/DDBJ databases">
        <title>Depth-based differentiation of microbial function through sediment-hosted aquifers and enrichment of novel symbionts in the deep terrestrial subsurface.</title>
        <authorList>
            <person name="Probst A.J."/>
            <person name="Ladd B."/>
            <person name="Jarett J.K."/>
            <person name="Geller-Mcgrath D.E."/>
            <person name="Sieber C.M.K."/>
            <person name="Emerson J.B."/>
            <person name="Anantharaman K."/>
            <person name="Thomas B.C."/>
            <person name="Malmstrom R."/>
            <person name="Stieglmeier M."/>
            <person name="Klingl A."/>
            <person name="Woyke T."/>
            <person name="Ryan C.M."/>
            <person name="Banfield J.F."/>
        </authorList>
    </citation>
    <scope>NUCLEOTIDE SEQUENCE [LARGE SCALE GENOMIC DNA]</scope>
</reference>
<dbReference type="Gene3D" id="3.30.700.10">
    <property type="entry name" value="Glycoprotein, Type 4 Pilin"/>
    <property type="match status" value="1"/>
</dbReference>
<evidence type="ECO:0000256" key="6">
    <source>
        <dbReference type="SAM" id="Phobius"/>
    </source>
</evidence>
<keyword evidence="2" id="KW-0488">Methylation</keyword>
<keyword evidence="4 6" id="KW-1133">Transmembrane helix</keyword>
<evidence type="ECO:0000256" key="5">
    <source>
        <dbReference type="ARBA" id="ARBA00023136"/>
    </source>
</evidence>
<dbReference type="InterPro" id="IPR012902">
    <property type="entry name" value="N_methyl_site"/>
</dbReference>
<feature type="transmembrane region" description="Helical" evidence="6">
    <location>
        <begin position="6"/>
        <end position="31"/>
    </location>
</feature>
<keyword evidence="3 6" id="KW-0812">Transmembrane</keyword>
<dbReference type="InterPro" id="IPR000983">
    <property type="entry name" value="Bac_GSPG_pilin"/>
</dbReference>
<protein>
    <recommendedName>
        <fullName evidence="9">Type II secretion system protein GspG C-terminal domain-containing protein</fullName>
    </recommendedName>
</protein>
<dbReference type="GO" id="GO:0015627">
    <property type="term" value="C:type II protein secretion system complex"/>
    <property type="evidence" value="ECO:0007669"/>
    <property type="project" value="InterPro"/>
</dbReference>
<comment type="caution">
    <text evidence="7">The sequence shown here is derived from an EMBL/GenBank/DDBJ whole genome shotgun (WGS) entry which is preliminary data.</text>
</comment>
<dbReference type="PANTHER" id="PTHR30093">
    <property type="entry name" value="GENERAL SECRETION PATHWAY PROTEIN G"/>
    <property type="match status" value="1"/>
</dbReference>
<evidence type="ECO:0000313" key="7">
    <source>
        <dbReference type="EMBL" id="PIR96077.1"/>
    </source>
</evidence>
<dbReference type="GO" id="GO:0016020">
    <property type="term" value="C:membrane"/>
    <property type="evidence" value="ECO:0007669"/>
    <property type="project" value="UniProtKB-SubCell"/>
</dbReference>
<dbReference type="GO" id="GO:0015628">
    <property type="term" value="P:protein secretion by the type II secretion system"/>
    <property type="evidence" value="ECO:0007669"/>
    <property type="project" value="InterPro"/>
</dbReference>
<gene>
    <name evidence="7" type="ORF">COT92_03000</name>
</gene>
<organism evidence="7 8">
    <name type="scientific">Candidatus Doudnabacteria bacterium CG10_big_fil_rev_8_21_14_0_10_42_18</name>
    <dbReference type="NCBI Taxonomy" id="1974552"/>
    <lineage>
        <taxon>Bacteria</taxon>
        <taxon>Candidatus Doudnaibacteriota</taxon>
    </lineage>
</organism>
<dbReference type="Proteomes" id="UP000230922">
    <property type="component" value="Unassembled WGS sequence"/>
</dbReference>
<evidence type="ECO:0000256" key="3">
    <source>
        <dbReference type="ARBA" id="ARBA00022692"/>
    </source>
</evidence>
<dbReference type="SUPFAM" id="SSF54523">
    <property type="entry name" value="Pili subunits"/>
    <property type="match status" value="1"/>
</dbReference>
<dbReference type="EMBL" id="PFAK01000049">
    <property type="protein sequence ID" value="PIR96077.1"/>
    <property type="molecule type" value="Genomic_DNA"/>
</dbReference>
<dbReference type="InterPro" id="IPR045584">
    <property type="entry name" value="Pilin-like"/>
</dbReference>
<name>A0A2H0VAE2_9BACT</name>
<sequence length="160" mass="17024">MKQKQLGFTLLELLVVIAVIGVLAGTIMLALNNARIRGRDAKRAGDIRQMITALEQYHIQNNNYPTGTASVASTGTGALFSDPGAFDGSPEPMIPNYVPLMPVAPTPADGGCGSDVGRDNNNYWYDVEDDGSEYTITFCLGKNVGDWESGVRTAGPDGVQ</sequence>
<evidence type="ECO:0008006" key="9">
    <source>
        <dbReference type="Google" id="ProtNLM"/>
    </source>
</evidence>
<dbReference type="PRINTS" id="PR00813">
    <property type="entry name" value="BCTERIALGSPG"/>
</dbReference>
<accession>A0A2H0VAE2</accession>
<dbReference type="Pfam" id="PF07963">
    <property type="entry name" value="N_methyl"/>
    <property type="match status" value="1"/>
</dbReference>
<evidence type="ECO:0000256" key="1">
    <source>
        <dbReference type="ARBA" id="ARBA00004167"/>
    </source>
</evidence>
<dbReference type="NCBIfam" id="TIGR02532">
    <property type="entry name" value="IV_pilin_GFxxxE"/>
    <property type="match status" value="1"/>
</dbReference>
<keyword evidence="5 6" id="KW-0472">Membrane</keyword>
<proteinExistence type="predicted"/>
<evidence type="ECO:0000313" key="8">
    <source>
        <dbReference type="Proteomes" id="UP000230922"/>
    </source>
</evidence>
<evidence type="ECO:0000256" key="4">
    <source>
        <dbReference type="ARBA" id="ARBA00022989"/>
    </source>
</evidence>
<dbReference type="AlphaFoldDB" id="A0A2H0VAE2"/>